<name>A0AAP0B1K3_9ASPA</name>
<dbReference type="InterPro" id="IPR043424">
    <property type="entry name" value="BLT-like"/>
</dbReference>
<accession>A0AAP0B1K3</accession>
<dbReference type="PANTHER" id="PTHR31071">
    <property type="entry name" value="GB|AAF24581.1"/>
    <property type="match status" value="1"/>
</dbReference>
<feature type="compositionally biased region" description="Basic and acidic residues" evidence="2">
    <location>
        <begin position="496"/>
        <end position="507"/>
    </location>
</feature>
<sequence>MPESTASIHLPENYPVSVTAKNIAREPESHLRPGRPLQTRRLRKHSFPRPGTYRRADSSSSRGGRSGPATPLLRWKFEDTGYSGKPPPEAVGKTNQKSRNAGGRKAAIVSSRKLAAGIWHLQLMEVTGSRGGARETTGIPLGFEHVHGDFPPAHACKYNKNLHFETNNGFSSSVPLHKFASPMLPNHAMERATKWDAGCPRNADEVFKIYSHLKFLDGCHVSNASIISSLEAELHKAQTRIYELEAERKSVKKKLDHFLRKLVEEKASWRRREHEKVRAIIDGVKDDLSRERRNRRRCEIVNSKLMNELAEAKLSAKRLSQDYEKERKARELMEDVCDELEKEIREDKDEVEVLKRDSLKIQEEVEEERRMLQIAEVWREERVQMKLLDAKLALEEKHTKLTILQAELEAFLRAWKGSPNRAEVRRAELLKEAVDLAKNKEMNEFAYQPPCASEDIFASFEEMQPKEEAREKAIEPCYAYSPASIHSASPATDAFLEKPSGRYCNRDTEDDSDWETLSPGEELESSNSRGGSEPSVNAMCEESSTSVSGMDGGGNADNCEVNSKSSGAYSLVAKYPRKKGVSITRLWSSSGPNNGEIQRKNSVEYLNRKVSDARFLNADPSPDHRLAGDGLIPVDQWTSPDSANPHVARGMKGCIEWPRGSHKHSLKAKLLEARLESHKTQLYHVLRQKI</sequence>
<feature type="coiled-coil region" evidence="1">
    <location>
        <begin position="227"/>
        <end position="254"/>
    </location>
</feature>
<gene>
    <name evidence="3" type="ORF">KSP39_PZI020643</name>
</gene>
<evidence type="ECO:0000256" key="2">
    <source>
        <dbReference type="SAM" id="MobiDB-lite"/>
    </source>
</evidence>
<dbReference type="AlphaFoldDB" id="A0AAP0B1K3"/>
<protein>
    <submittedName>
        <fullName evidence="3">Uncharacterized protein</fullName>
    </submittedName>
</protein>
<feature type="region of interest" description="Disordered" evidence="2">
    <location>
        <begin position="1"/>
        <end position="104"/>
    </location>
</feature>
<organism evidence="3 4">
    <name type="scientific">Platanthera zijinensis</name>
    <dbReference type="NCBI Taxonomy" id="2320716"/>
    <lineage>
        <taxon>Eukaryota</taxon>
        <taxon>Viridiplantae</taxon>
        <taxon>Streptophyta</taxon>
        <taxon>Embryophyta</taxon>
        <taxon>Tracheophyta</taxon>
        <taxon>Spermatophyta</taxon>
        <taxon>Magnoliopsida</taxon>
        <taxon>Liliopsida</taxon>
        <taxon>Asparagales</taxon>
        <taxon>Orchidaceae</taxon>
        <taxon>Orchidoideae</taxon>
        <taxon>Orchideae</taxon>
        <taxon>Orchidinae</taxon>
        <taxon>Platanthera</taxon>
    </lineage>
</organism>
<feature type="compositionally biased region" description="Basic residues" evidence="2">
    <location>
        <begin position="38"/>
        <end position="47"/>
    </location>
</feature>
<evidence type="ECO:0000313" key="4">
    <source>
        <dbReference type="Proteomes" id="UP001418222"/>
    </source>
</evidence>
<comment type="caution">
    <text evidence="3">The sequence shown here is derived from an EMBL/GenBank/DDBJ whole genome shotgun (WGS) entry which is preliminary data.</text>
</comment>
<feature type="coiled-coil region" evidence="1">
    <location>
        <begin position="302"/>
        <end position="371"/>
    </location>
</feature>
<keyword evidence="4" id="KW-1185">Reference proteome</keyword>
<dbReference type="PANTHER" id="PTHR31071:SF2">
    <property type="entry name" value="ACTIN CYTOSKELETON-REGULATORY COMPLEX PAN-LIKE PROTEIN"/>
    <property type="match status" value="1"/>
</dbReference>
<evidence type="ECO:0000313" key="3">
    <source>
        <dbReference type="EMBL" id="KAK8921932.1"/>
    </source>
</evidence>
<feature type="region of interest" description="Disordered" evidence="2">
    <location>
        <begin position="496"/>
        <end position="559"/>
    </location>
</feature>
<proteinExistence type="predicted"/>
<reference evidence="3 4" key="1">
    <citation type="journal article" date="2022" name="Nat. Plants">
        <title>Genomes of leafy and leafless Platanthera orchids illuminate the evolution of mycoheterotrophy.</title>
        <authorList>
            <person name="Li M.H."/>
            <person name="Liu K.W."/>
            <person name="Li Z."/>
            <person name="Lu H.C."/>
            <person name="Ye Q.L."/>
            <person name="Zhang D."/>
            <person name="Wang J.Y."/>
            <person name="Li Y.F."/>
            <person name="Zhong Z.M."/>
            <person name="Liu X."/>
            <person name="Yu X."/>
            <person name="Liu D.K."/>
            <person name="Tu X.D."/>
            <person name="Liu B."/>
            <person name="Hao Y."/>
            <person name="Liao X.Y."/>
            <person name="Jiang Y.T."/>
            <person name="Sun W.H."/>
            <person name="Chen J."/>
            <person name="Chen Y.Q."/>
            <person name="Ai Y."/>
            <person name="Zhai J.W."/>
            <person name="Wu S.S."/>
            <person name="Zhou Z."/>
            <person name="Hsiao Y.Y."/>
            <person name="Wu W.L."/>
            <person name="Chen Y.Y."/>
            <person name="Lin Y.F."/>
            <person name="Hsu J.L."/>
            <person name="Li C.Y."/>
            <person name="Wang Z.W."/>
            <person name="Zhao X."/>
            <person name="Zhong W.Y."/>
            <person name="Ma X.K."/>
            <person name="Ma L."/>
            <person name="Huang J."/>
            <person name="Chen G.Z."/>
            <person name="Huang M.Z."/>
            <person name="Huang L."/>
            <person name="Peng D.H."/>
            <person name="Luo Y.B."/>
            <person name="Zou S.Q."/>
            <person name="Chen S.P."/>
            <person name="Lan S."/>
            <person name="Tsai W.C."/>
            <person name="Van de Peer Y."/>
            <person name="Liu Z.J."/>
        </authorList>
    </citation>
    <scope>NUCLEOTIDE SEQUENCE [LARGE SCALE GENOMIC DNA]</scope>
    <source>
        <strain evidence="3">Lor287</strain>
    </source>
</reference>
<dbReference type="EMBL" id="JBBWWQ010000018">
    <property type="protein sequence ID" value="KAK8921932.1"/>
    <property type="molecule type" value="Genomic_DNA"/>
</dbReference>
<dbReference type="Proteomes" id="UP001418222">
    <property type="component" value="Unassembled WGS sequence"/>
</dbReference>
<keyword evidence="1" id="KW-0175">Coiled coil</keyword>
<evidence type="ECO:0000256" key="1">
    <source>
        <dbReference type="SAM" id="Coils"/>
    </source>
</evidence>